<name>A0ABS7FAL8_9NEIS</name>
<feature type="transmembrane region" description="Helical" evidence="1">
    <location>
        <begin position="279"/>
        <end position="306"/>
    </location>
</feature>
<evidence type="ECO:0000313" key="2">
    <source>
        <dbReference type="EMBL" id="MBW8287127.1"/>
    </source>
</evidence>
<keyword evidence="3" id="KW-1185">Reference proteome</keyword>
<proteinExistence type="predicted"/>
<keyword evidence="1" id="KW-0812">Transmembrane</keyword>
<accession>A0ABS7FAL8</accession>
<evidence type="ECO:0000256" key="1">
    <source>
        <dbReference type="SAM" id="Phobius"/>
    </source>
</evidence>
<gene>
    <name evidence="2" type="ORF">KIF53_05725</name>
</gene>
<evidence type="ECO:0000313" key="3">
    <source>
        <dbReference type="Proteomes" id="UP000711178"/>
    </source>
</evidence>
<dbReference type="RefSeq" id="WP_146008352.1">
    <property type="nucleotide sequence ID" value="NZ_CP142381.1"/>
</dbReference>
<reference evidence="2 3" key="1">
    <citation type="submission" date="2021-05" db="EMBL/GenBank/DDBJ databases">
        <title>Draft Whole Genome Sequencing Of Biosensor Chromobacterium violaceum Strain CV026 Reveals A Regulatory RNA In Chromobacterium violaceum Phenotype Regulatory Network.</title>
        <authorList>
            <person name="Hong K.W."/>
            <person name="Chan K.G."/>
            <person name="Chang C.-Y."/>
        </authorList>
    </citation>
    <scope>NUCLEOTIDE SEQUENCE [LARGE SCALE GENOMIC DNA]</scope>
    <source>
        <strain evidence="2 3">ATCC 31532</strain>
    </source>
</reference>
<sequence length="376" mass="40167">MRGLDKSFGKLGWKSARPGARAARAFSPFSVDHAGSASGYLGVPAMSVSDLKNGLPLAEHWLPLAGVRLAAAENEVERSAFGYVLKVQTTMKAILLNDPENGEKLVRAKQLLSQSRYTWGDLFEMEELCVELARDDMLAMIRPADIDLSLDMSEGDGVASAQEAAKQPAGAPAVSRAALRAAVLLGQQRFFRALRRERALDRLRFRLGRFTLALLLLGACYYWLSVGRTDSSLAVAAIFGILGAYASILQRIQDVGNKTSGNGQSGASVAMLMDGSWSLYLALASGVLFGILGFWLFAAGLGAAFLSSGLAPQFGPHEPSSDVLPYLLRGVDYGKMAVWAFFFGFAERFIPDLLTQLAKSGSANDDAGSGSAKAGR</sequence>
<feature type="transmembrane region" description="Helical" evidence="1">
    <location>
        <begin position="207"/>
        <end position="225"/>
    </location>
</feature>
<dbReference type="GeneID" id="89685095"/>
<comment type="caution">
    <text evidence="2">The sequence shown here is derived from an EMBL/GenBank/DDBJ whole genome shotgun (WGS) entry which is preliminary data.</text>
</comment>
<protein>
    <submittedName>
        <fullName evidence="2">Uncharacterized protein</fullName>
    </submittedName>
</protein>
<feature type="transmembrane region" description="Helical" evidence="1">
    <location>
        <begin position="231"/>
        <end position="249"/>
    </location>
</feature>
<dbReference type="Proteomes" id="UP000711178">
    <property type="component" value="Unassembled WGS sequence"/>
</dbReference>
<organism evidence="2 3">
    <name type="scientific">Chromobacterium subtsugae</name>
    <dbReference type="NCBI Taxonomy" id="251747"/>
    <lineage>
        <taxon>Bacteria</taxon>
        <taxon>Pseudomonadati</taxon>
        <taxon>Pseudomonadota</taxon>
        <taxon>Betaproteobacteria</taxon>
        <taxon>Neisseriales</taxon>
        <taxon>Chromobacteriaceae</taxon>
        <taxon>Chromobacterium</taxon>
    </lineage>
</organism>
<dbReference type="EMBL" id="JAHDTB010000003">
    <property type="protein sequence ID" value="MBW8287127.1"/>
    <property type="molecule type" value="Genomic_DNA"/>
</dbReference>
<keyword evidence="1" id="KW-0472">Membrane</keyword>
<keyword evidence="1" id="KW-1133">Transmembrane helix</keyword>